<evidence type="ECO:0000313" key="3">
    <source>
        <dbReference type="Proteomes" id="UP001159364"/>
    </source>
</evidence>
<organism evidence="2 3">
    <name type="scientific">Erythroxylum novogranatense</name>
    <dbReference type="NCBI Taxonomy" id="1862640"/>
    <lineage>
        <taxon>Eukaryota</taxon>
        <taxon>Viridiplantae</taxon>
        <taxon>Streptophyta</taxon>
        <taxon>Embryophyta</taxon>
        <taxon>Tracheophyta</taxon>
        <taxon>Spermatophyta</taxon>
        <taxon>Magnoliopsida</taxon>
        <taxon>eudicotyledons</taxon>
        <taxon>Gunneridae</taxon>
        <taxon>Pentapetalae</taxon>
        <taxon>rosids</taxon>
        <taxon>fabids</taxon>
        <taxon>Malpighiales</taxon>
        <taxon>Erythroxylaceae</taxon>
        <taxon>Erythroxylum</taxon>
    </lineage>
</organism>
<sequence>MAACNPKTTLVVLFLLSVFLVSFEQAEMRPLGDEQLMWKQQGLVLQSLQKGGPANSSPNPCSYVRGRGTGSCTLNGMNVAGSVVRSPPAFPGLVVDVGVASTTVNRSQHDHQHQSSSASI</sequence>
<dbReference type="Proteomes" id="UP001159364">
    <property type="component" value="Linkage Group LG12"/>
</dbReference>
<dbReference type="PANTHER" id="PTHR33592">
    <property type="entry name" value="TRANSMEMBRANE PROTEIN"/>
    <property type="match status" value="1"/>
</dbReference>
<name>A0AAV8SBK4_9ROSI</name>
<dbReference type="AlphaFoldDB" id="A0AAV8SBK4"/>
<keyword evidence="3" id="KW-1185">Reference proteome</keyword>
<dbReference type="PANTHER" id="PTHR33592:SF3">
    <property type="entry name" value="TRANSMEMBRANE PROTEIN"/>
    <property type="match status" value="1"/>
</dbReference>
<gene>
    <name evidence="2" type="ORF">K2173_025709</name>
</gene>
<protein>
    <submittedName>
        <fullName evidence="2">Uncharacterized protein</fullName>
    </submittedName>
</protein>
<dbReference type="EMBL" id="JAIWQS010000012">
    <property type="protein sequence ID" value="KAJ8749514.1"/>
    <property type="molecule type" value="Genomic_DNA"/>
</dbReference>
<feature type="chain" id="PRO_5043518809" evidence="1">
    <location>
        <begin position="29"/>
        <end position="120"/>
    </location>
</feature>
<feature type="signal peptide" evidence="1">
    <location>
        <begin position="1"/>
        <end position="28"/>
    </location>
</feature>
<evidence type="ECO:0000313" key="2">
    <source>
        <dbReference type="EMBL" id="KAJ8749514.1"/>
    </source>
</evidence>
<evidence type="ECO:0000256" key="1">
    <source>
        <dbReference type="SAM" id="SignalP"/>
    </source>
</evidence>
<comment type="caution">
    <text evidence="2">The sequence shown here is derived from an EMBL/GenBank/DDBJ whole genome shotgun (WGS) entry which is preliminary data.</text>
</comment>
<reference evidence="2 3" key="1">
    <citation type="submission" date="2021-09" db="EMBL/GenBank/DDBJ databases">
        <title>Genomic insights and catalytic innovation underlie evolution of tropane alkaloids biosynthesis.</title>
        <authorList>
            <person name="Wang Y.-J."/>
            <person name="Tian T."/>
            <person name="Huang J.-P."/>
            <person name="Huang S.-X."/>
        </authorList>
    </citation>
    <scope>NUCLEOTIDE SEQUENCE [LARGE SCALE GENOMIC DNA]</scope>
    <source>
        <strain evidence="2">KIB-2018</strain>
        <tissue evidence="2">Leaf</tissue>
    </source>
</reference>
<accession>A0AAV8SBK4</accession>
<keyword evidence="1" id="KW-0732">Signal</keyword>
<proteinExistence type="predicted"/>